<dbReference type="PRINTS" id="PR00455">
    <property type="entry name" value="HTHTETR"/>
</dbReference>
<evidence type="ECO:0000259" key="5">
    <source>
        <dbReference type="PROSITE" id="PS50977"/>
    </source>
</evidence>
<dbReference type="InterPro" id="IPR009057">
    <property type="entry name" value="Homeodomain-like_sf"/>
</dbReference>
<dbReference type="SUPFAM" id="SSF48498">
    <property type="entry name" value="Tetracyclin repressor-like, C-terminal domain"/>
    <property type="match status" value="1"/>
</dbReference>
<evidence type="ECO:0000256" key="1">
    <source>
        <dbReference type="ARBA" id="ARBA00023015"/>
    </source>
</evidence>
<dbReference type="EMBL" id="JAGINW010000001">
    <property type="protein sequence ID" value="MBP2326009.1"/>
    <property type="molecule type" value="Genomic_DNA"/>
</dbReference>
<proteinExistence type="predicted"/>
<dbReference type="RefSeq" id="WP_209643131.1">
    <property type="nucleotide sequence ID" value="NZ_JAGINW010000001.1"/>
</dbReference>
<keyword evidence="1" id="KW-0805">Transcription regulation</keyword>
<keyword evidence="7" id="KW-1185">Reference proteome</keyword>
<comment type="caution">
    <text evidence="6">The sequence shown here is derived from an EMBL/GenBank/DDBJ whole genome shotgun (WGS) entry which is preliminary data.</text>
</comment>
<evidence type="ECO:0000256" key="3">
    <source>
        <dbReference type="ARBA" id="ARBA00023163"/>
    </source>
</evidence>
<name>A0ABS4TNQ3_9PSEU</name>
<dbReference type="Proteomes" id="UP001519332">
    <property type="component" value="Unassembled WGS sequence"/>
</dbReference>
<dbReference type="InterPro" id="IPR050109">
    <property type="entry name" value="HTH-type_TetR-like_transc_reg"/>
</dbReference>
<dbReference type="PROSITE" id="PS50977">
    <property type="entry name" value="HTH_TETR_2"/>
    <property type="match status" value="1"/>
</dbReference>
<feature type="domain" description="HTH tetR-type" evidence="5">
    <location>
        <begin position="12"/>
        <end position="71"/>
    </location>
</feature>
<reference evidence="6 7" key="1">
    <citation type="submission" date="2021-03" db="EMBL/GenBank/DDBJ databases">
        <title>Sequencing the genomes of 1000 actinobacteria strains.</title>
        <authorList>
            <person name="Klenk H.-P."/>
        </authorList>
    </citation>
    <scope>NUCLEOTIDE SEQUENCE [LARGE SCALE GENOMIC DNA]</scope>
    <source>
        <strain evidence="6 7">DSM 46670</strain>
    </source>
</reference>
<evidence type="ECO:0000256" key="2">
    <source>
        <dbReference type="ARBA" id="ARBA00023125"/>
    </source>
</evidence>
<dbReference type="SUPFAM" id="SSF46689">
    <property type="entry name" value="Homeodomain-like"/>
    <property type="match status" value="1"/>
</dbReference>
<evidence type="ECO:0000313" key="6">
    <source>
        <dbReference type="EMBL" id="MBP2326009.1"/>
    </source>
</evidence>
<dbReference type="Gene3D" id="1.10.357.10">
    <property type="entry name" value="Tetracycline Repressor, domain 2"/>
    <property type="match status" value="1"/>
</dbReference>
<keyword evidence="3" id="KW-0804">Transcription</keyword>
<dbReference type="InterPro" id="IPR036271">
    <property type="entry name" value="Tet_transcr_reg_TetR-rel_C_sf"/>
</dbReference>
<dbReference type="PANTHER" id="PTHR30055:SF234">
    <property type="entry name" value="HTH-TYPE TRANSCRIPTIONAL REGULATOR BETI"/>
    <property type="match status" value="1"/>
</dbReference>
<gene>
    <name evidence="6" type="ORF">JOF56_006394</name>
</gene>
<evidence type="ECO:0000256" key="4">
    <source>
        <dbReference type="PROSITE-ProRule" id="PRU00335"/>
    </source>
</evidence>
<keyword evidence="2 4" id="KW-0238">DNA-binding</keyword>
<sequence>MSTERYLRADAARNAERILRAAREVFAEQGPDAQLEEIARHAGVGIRTLYRRFPHKEELVRAALEQGIAEDLSSAIDRALEDDDPLRALTALMEATLAMIARERNTLAAASNSGALTTEVTAPLLDSLTLVTKRAQQAGLVRADLTPEDMHRIMGMLTGVLWGMDRHSDGWRRYVVLILDALSPNGASALPHLEPIQRAPKNGKCWPNPD</sequence>
<evidence type="ECO:0000313" key="7">
    <source>
        <dbReference type="Proteomes" id="UP001519332"/>
    </source>
</evidence>
<dbReference type="PANTHER" id="PTHR30055">
    <property type="entry name" value="HTH-TYPE TRANSCRIPTIONAL REGULATOR RUTR"/>
    <property type="match status" value="1"/>
</dbReference>
<organism evidence="6 7">
    <name type="scientific">Kibdelosporangium banguiense</name>
    <dbReference type="NCBI Taxonomy" id="1365924"/>
    <lineage>
        <taxon>Bacteria</taxon>
        <taxon>Bacillati</taxon>
        <taxon>Actinomycetota</taxon>
        <taxon>Actinomycetes</taxon>
        <taxon>Pseudonocardiales</taxon>
        <taxon>Pseudonocardiaceae</taxon>
        <taxon>Kibdelosporangium</taxon>
    </lineage>
</organism>
<dbReference type="Pfam" id="PF00440">
    <property type="entry name" value="TetR_N"/>
    <property type="match status" value="1"/>
</dbReference>
<accession>A0ABS4TNQ3</accession>
<dbReference type="InterPro" id="IPR001647">
    <property type="entry name" value="HTH_TetR"/>
</dbReference>
<protein>
    <submittedName>
        <fullName evidence="6">AcrR family transcriptional regulator</fullName>
    </submittedName>
</protein>
<feature type="DNA-binding region" description="H-T-H motif" evidence="4">
    <location>
        <begin position="34"/>
        <end position="53"/>
    </location>
</feature>